<dbReference type="InterPro" id="IPR011576">
    <property type="entry name" value="Pyridox_Oxase_N"/>
</dbReference>
<evidence type="ECO:0000259" key="1">
    <source>
        <dbReference type="Pfam" id="PF01243"/>
    </source>
</evidence>
<evidence type="ECO:0000313" key="2">
    <source>
        <dbReference type="EMBL" id="CUR58313.1"/>
    </source>
</evidence>
<reference evidence="2" key="1">
    <citation type="submission" date="2015-08" db="EMBL/GenBank/DDBJ databases">
        <authorList>
            <person name="Babu N.S."/>
            <person name="Beckwith C.J."/>
            <person name="Beseler K.G."/>
            <person name="Brison A."/>
            <person name="Carone J.V."/>
            <person name="Caskin T.P."/>
            <person name="Diamond M."/>
            <person name="Durham M.E."/>
            <person name="Foxe J.M."/>
            <person name="Go M."/>
            <person name="Henderson B.A."/>
            <person name="Jones I.B."/>
            <person name="McGettigan J.A."/>
            <person name="Micheletti S.J."/>
            <person name="Nasrallah M.E."/>
            <person name="Ortiz D."/>
            <person name="Piller C.R."/>
            <person name="Privatt S.R."/>
            <person name="Schneider S.L."/>
            <person name="Sharp S."/>
            <person name="Smith T.C."/>
            <person name="Stanton J.D."/>
            <person name="Ullery H.E."/>
            <person name="Wilson R.J."/>
            <person name="Serrano M.G."/>
            <person name="Buck G."/>
            <person name="Lee V."/>
            <person name="Wang Y."/>
            <person name="Carvalho R."/>
            <person name="Voegtly L."/>
            <person name="Shi R."/>
            <person name="Duckworth R."/>
            <person name="Johnson A."/>
            <person name="Loviza R."/>
            <person name="Walstead R."/>
            <person name="Shah Z."/>
            <person name="Kiflezghi M."/>
            <person name="Wade K."/>
            <person name="Ball S.L."/>
            <person name="Bradley K.W."/>
            <person name="Asai D.J."/>
            <person name="Bowman C.A."/>
            <person name="Russell D.A."/>
            <person name="Pope W.H."/>
            <person name="Jacobs-Sera D."/>
            <person name="Hendrix R.W."/>
            <person name="Hatfull G.F."/>
        </authorList>
    </citation>
    <scope>NUCLEOTIDE SEQUENCE</scope>
</reference>
<dbReference type="EMBL" id="CZKA01000044">
    <property type="protein sequence ID" value="CUR58313.1"/>
    <property type="molecule type" value="Genomic_DNA"/>
</dbReference>
<dbReference type="SUPFAM" id="SSF50475">
    <property type="entry name" value="FMN-binding split barrel"/>
    <property type="match status" value="1"/>
</dbReference>
<gene>
    <name evidence="2" type="ORF">NOCA2490036</name>
</gene>
<dbReference type="PANTHER" id="PTHR42815">
    <property type="entry name" value="FAD-BINDING, PUTATIVE (AFU_ORTHOLOGUE AFUA_6G07600)-RELATED"/>
    <property type="match status" value="1"/>
</dbReference>
<accession>A0A2P2C8J1</accession>
<name>A0A2P2C8J1_9ZZZZ</name>
<dbReference type="Pfam" id="PF01243">
    <property type="entry name" value="PNPOx_N"/>
    <property type="match status" value="1"/>
</dbReference>
<proteinExistence type="predicted"/>
<feature type="domain" description="Pyridoxamine 5'-phosphate oxidase N-terminal" evidence="1">
    <location>
        <begin position="39"/>
        <end position="133"/>
    </location>
</feature>
<dbReference type="InterPro" id="IPR012349">
    <property type="entry name" value="Split_barrel_FMN-bd"/>
</dbReference>
<organism evidence="2">
    <name type="scientific">metagenome</name>
    <dbReference type="NCBI Taxonomy" id="256318"/>
    <lineage>
        <taxon>unclassified sequences</taxon>
        <taxon>metagenomes</taxon>
    </lineage>
</organism>
<protein>
    <submittedName>
        <fullName evidence="2">Pyridoxamine 5'-phosphate oxidase-related FMN-binding protein</fullName>
    </submittedName>
</protein>
<sequence>MASGFHDGSRSLQDRFDTRSLADRIDGLLVSDTISEGDRAFIEDRDMFFLATADAEGRPTCSYKGGERGFVRVVDPHTLAFPNYDGNGMYLSTGNVLVNPEVGLLFIDFERGHRMRLDGTASIDLDDALLSDYPEAQFVVRVHARAVYPNCPRYIHRYELAQRSRFVPQSDCLTPVPEWKRSEWAFDALPEHDPARDPGERDVLGR</sequence>
<dbReference type="AlphaFoldDB" id="A0A2P2C8J1"/>
<dbReference type="PANTHER" id="PTHR42815:SF2">
    <property type="entry name" value="FAD-BINDING, PUTATIVE (AFU_ORTHOLOGUE AFUA_6G07600)-RELATED"/>
    <property type="match status" value="1"/>
</dbReference>
<dbReference type="Gene3D" id="2.30.110.10">
    <property type="entry name" value="Electron Transport, Fmn-binding Protein, Chain A"/>
    <property type="match status" value="1"/>
</dbReference>